<evidence type="ECO:0000256" key="3">
    <source>
        <dbReference type="ARBA" id="ARBA00022475"/>
    </source>
</evidence>
<evidence type="ECO:0000259" key="8">
    <source>
        <dbReference type="Pfam" id="PF03458"/>
    </source>
</evidence>
<evidence type="ECO:0000256" key="6">
    <source>
        <dbReference type="ARBA" id="ARBA00023136"/>
    </source>
</evidence>
<feature type="domain" description="Glycine transporter" evidence="8">
    <location>
        <begin position="92"/>
        <end position="159"/>
    </location>
</feature>
<evidence type="ECO:0000256" key="2">
    <source>
        <dbReference type="ARBA" id="ARBA00008193"/>
    </source>
</evidence>
<feature type="transmembrane region" description="Helical" evidence="7">
    <location>
        <begin position="116"/>
        <end position="137"/>
    </location>
</feature>
<evidence type="ECO:0000256" key="1">
    <source>
        <dbReference type="ARBA" id="ARBA00004651"/>
    </source>
</evidence>
<keyword evidence="5 7" id="KW-1133">Transmembrane helix</keyword>
<proteinExistence type="inferred from homology"/>
<accession>A0A5J5HDQ9</accession>
<reference evidence="9 10" key="1">
    <citation type="submission" date="2019-09" db="EMBL/GenBank/DDBJ databases">
        <title>Whole genome sequences of isolates from the Mars Exploration Rovers.</title>
        <authorList>
            <person name="Seuylemezian A."/>
            <person name="Vaishampayan P."/>
        </authorList>
    </citation>
    <scope>NUCLEOTIDE SEQUENCE [LARGE SCALE GENOMIC DNA]</scope>
    <source>
        <strain evidence="9 10">MER_TA_151</strain>
    </source>
</reference>
<dbReference type="PANTHER" id="PTHR30506">
    <property type="entry name" value="INNER MEMBRANE PROTEIN"/>
    <property type="match status" value="1"/>
</dbReference>
<evidence type="ECO:0000256" key="5">
    <source>
        <dbReference type="ARBA" id="ARBA00022989"/>
    </source>
</evidence>
<dbReference type="OrthoDB" id="9791874at2"/>
<dbReference type="RefSeq" id="WP_150441933.1">
    <property type="nucleotide sequence ID" value="NZ_VYKL01000036.1"/>
</dbReference>
<feature type="transmembrane region" description="Helical" evidence="7">
    <location>
        <begin position="172"/>
        <end position="191"/>
    </location>
</feature>
<comment type="caution">
    <text evidence="9">The sequence shown here is derived from an EMBL/GenBank/DDBJ whole genome shotgun (WGS) entry which is preliminary data.</text>
</comment>
<dbReference type="PANTHER" id="PTHR30506:SF3">
    <property type="entry name" value="UPF0126 INNER MEMBRANE PROTEIN YADS-RELATED"/>
    <property type="match status" value="1"/>
</dbReference>
<feature type="transmembrane region" description="Helical" evidence="7">
    <location>
        <begin position="91"/>
        <end position="110"/>
    </location>
</feature>
<feature type="transmembrane region" description="Helical" evidence="7">
    <location>
        <begin position="30"/>
        <end position="50"/>
    </location>
</feature>
<feature type="domain" description="Glycine transporter" evidence="8">
    <location>
        <begin position="5"/>
        <end position="78"/>
    </location>
</feature>
<dbReference type="Proteomes" id="UP000326671">
    <property type="component" value="Unassembled WGS sequence"/>
</dbReference>
<feature type="transmembrane region" description="Helical" evidence="7">
    <location>
        <begin position="149"/>
        <end position="166"/>
    </location>
</feature>
<comment type="subcellular location">
    <subcellularLocation>
        <location evidence="1">Cell membrane</location>
        <topology evidence="1">Multi-pass membrane protein</topology>
    </subcellularLocation>
</comment>
<evidence type="ECO:0000313" key="9">
    <source>
        <dbReference type="EMBL" id="KAA9017674.1"/>
    </source>
</evidence>
<evidence type="ECO:0000313" key="10">
    <source>
        <dbReference type="Proteomes" id="UP000326671"/>
    </source>
</evidence>
<dbReference type="Pfam" id="PF03458">
    <property type="entry name" value="Gly_transporter"/>
    <property type="match status" value="2"/>
</dbReference>
<evidence type="ECO:0000256" key="4">
    <source>
        <dbReference type="ARBA" id="ARBA00022692"/>
    </source>
</evidence>
<keyword evidence="10" id="KW-1185">Reference proteome</keyword>
<dbReference type="EMBL" id="VYKL01000036">
    <property type="protein sequence ID" value="KAA9017674.1"/>
    <property type="molecule type" value="Genomic_DNA"/>
</dbReference>
<feature type="transmembrane region" description="Helical" evidence="7">
    <location>
        <begin position="62"/>
        <end position="79"/>
    </location>
</feature>
<keyword evidence="6 7" id="KW-0472">Membrane</keyword>
<gene>
    <name evidence="9" type="ORF">F4V44_20775</name>
</gene>
<dbReference type="AlphaFoldDB" id="A0A5J5HDQ9"/>
<comment type="similarity">
    <text evidence="2">Belongs to the UPF0126 family.</text>
</comment>
<feature type="transmembrane region" description="Helical" evidence="7">
    <location>
        <begin position="6"/>
        <end position="23"/>
    </location>
</feature>
<dbReference type="InterPro" id="IPR005115">
    <property type="entry name" value="Gly_transporter"/>
</dbReference>
<protein>
    <submittedName>
        <fullName evidence="9">Trimeric intracellular cation channel family protein</fullName>
    </submittedName>
</protein>
<name>A0A5J5HDQ9_9BACI</name>
<dbReference type="GO" id="GO:0005886">
    <property type="term" value="C:plasma membrane"/>
    <property type="evidence" value="ECO:0007669"/>
    <property type="project" value="UniProtKB-SubCell"/>
</dbReference>
<keyword evidence="4 7" id="KW-0812">Transmembrane</keyword>
<organism evidence="9 10">
    <name type="scientific">Niallia endozanthoxylica</name>
    <dbReference type="NCBI Taxonomy" id="2036016"/>
    <lineage>
        <taxon>Bacteria</taxon>
        <taxon>Bacillati</taxon>
        <taxon>Bacillota</taxon>
        <taxon>Bacilli</taxon>
        <taxon>Bacillales</taxon>
        <taxon>Bacillaceae</taxon>
        <taxon>Niallia</taxon>
    </lineage>
</organism>
<sequence length="214" mass="23357">MTWDILNVIGTIAFAISGTIVAMEEEYDILGVYILGLATAFGGGAIRNLLIGVPVSALWEQGPLFLMAIAIMTIVFIFPNRTLKQWGKWELYTDAIGLAAFAIQGALYATEMNHPIIAVVVAALLTGSGGGVIRDVLARRKPLLLHADIYGVWAMLAGLSIGTGLFNESWELYILFITVVVLRILTVFYNWKLPSRSIKGVLSHRSGLCRSENM</sequence>
<keyword evidence="3" id="KW-1003">Cell membrane</keyword>
<evidence type="ECO:0000256" key="7">
    <source>
        <dbReference type="SAM" id="Phobius"/>
    </source>
</evidence>